<proteinExistence type="inferred from homology"/>
<dbReference type="Proteomes" id="UP000598633">
    <property type="component" value="Unassembled WGS sequence"/>
</dbReference>
<dbReference type="AlphaFoldDB" id="A0A8J7C4Y5"/>
<dbReference type="CDD" id="cd08704">
    <property type="entry name" value="Met_tRNA_FMT_C"/>
    <property type="match status" value="1"/>
</dbReference>
<comment type="catalytic activity">
    <reaction evidence="5">
        <text>L-methionyl-tRNA(fMet) + (6R)-10-formyltetrahydrofolate = N-formyl-L-methionyl-tRNA(fMet) + (6S)-5,6,7,8-tetrahydrofolate + H(+)</text>
        <dbReference type="Rhea" id="RHEA:24380"/>
        <dbReference type="Rhea" id="RHEA-COMP:9952"/>
        <dbReference type="Rhea" id="RHEA-COMP:9953"/>
        <dbReference type="ChEBI" id="CHEBI:15378"/>
        <dbReference type="ChEBI" id="CHEBI:57453"/>
        <dbReference type="ChEBI" id="CHEBI:78530"/>
        <dbReference type="ChEBI" id="CHEBI:78844"/>
        <dbReference type="ChEBI" id="CHEBI:195366"/>
        <dbReference type="EC" id="2.1.2.9"/>
    </reaction>
</comment>
<dbReference type="InterPro" id="IPR005793">
    <property type="entry name" value="Formyl_trans_C"/>
</dbReference>
<dbReference type="PANTHER" id="PTHR11138">
    <property type="entry name" value="METHIONYL-TRNA FORMYLTRANSFERASE"/>
    <property type="match status" value="1"/>
</dbReference>
<organism evidence="9 10">
    <name type="scientific">Candidatus Sulfomarinibacter kjeldsenii</name>
    <dbReference type="NCBI Taxonomy" id="2885994"/>
    <lineage>
        <taxon>Bacteria</taxon>
        <taxon>Pseudomonadati</taxon>
        <taxon>Acidobacteriota</taxon>
        <taxon>Thermoanaerobaculia</taxon>
        <taxon>Thermoanaerobaculales</taxon>
        <taxon>Candidatus Sulfomarinibacteraceae</taxon>
        <taxon>Candidatus Sulfomarinibacter</taxon>
    </lineage>
</organism>
<protein>
    <recommendedName>
        <fullName evidence="2 5">Methionyl-tRNA formyltransferase</fullName>
        <ecNumber evidence="2 5">2.1.2.9</ecNumber>
    </recommendedName>
</protein>
<sequence>MKIVFFGTPDFAVPTLEKLVESRHEVTLVVSRPDRPVGRHQVLTPPPVVDVARSLQIECIQPNSLKSEEIDASLRNSGVDAAVVVAYGKMIPGRLLEIPRHGFVNLHPSLLPRHRGPSPIQWALVCGDRATGVTTMQIDEGMDTGPLLLQHRVPVEPGETAEMLAPRLAEIGAELVVRTLDELEEESLTPRPQPSDGSNTTPMLRRNFAKVDWSMPARQLVNRLRGFTPWPGLYTKFRGGRLKIFGLDDVKPPPKGKEKPGTVVTADPGGVVVRCGKGTAVKITEVQREGRRRMPVDAFLIGERVSRGEAFG</sequence>
<evidence type="ECO:0000259" key="8">
    <source>
        <dbReference type="Pfam" id="PF02911"/>
    </source>
</evidence>
<feature type="region of interest" description="Disordered" evidence="6">
    <location>
        <begin position="183"/>
        <end position="202"/>
    </location>
</feature>
<dbReference type="InterPro" id="IPR044135">
    <property type="entry name" value="Met-tRNA-FMT_C"/>
</dbReference>
<evidence type="ECO:0000256" key="4">
    <source>
        <dbReference type="ARBA" id="ARBA00022917"/>
    </source>
</evidence>
<dbReference type="InterPro" id="IPR041711">
    <property type="entry name" value="Met-tRNA-FMT_N"/>
</dbReference>
<evidence type="ECO:0000256" key="6">
    <source>
        <dbReference type="SAM" id="MobiDB-lite"/>
    </source>
</evidence>
<gene>
    <name evidence="5" type="primary">fmt</name>
    <name evidence="9" type="ORF">IFJ97_04065</name>
</gene>
<evidence type="ECO:0000313" key="10">
    <source>
        <dbReference type="Proteomes" id="UP000598633"/>
    </source>
</evidence>
<evidence type="ECO:0000259" key="7">
    <source>
        <dbReference type="Pfam" id="PF00551"/>
    </source>
</evidence>
<name>A0A8J7C4Y5_9BACT</name>
<keyword evidence="4 5" id="KW-0648">Protein biosynthesis</keyword>
<dbReference type="Pfam" id="PF02911">
    <property type="entry name" value="Formyl_trans_C"/>
    <property type="match status" value="1"/>
</dbReference>
<comment type="function">
    <text evidence="5">Attaches a formyl group to the free amino group of methionyl-tRNA(fMet). The formyl group appears to play a dual role in the initiator identity of N-formylmethionyl-tRNA by promoting its recognition by IF2 and preventing the misappropriation of this tRNA by the elongation apparatus.</text>
</comment>
<comment type="caution">
    <text evidence="9">The sequence shown here is derived from an EMBL/GenBank/DDBJ whole genome shotgun (WGS) entry which is preliminary data.</text>
</comment>
<feature type="binding site" evidence="5">
    <location>
        <begin position="109"/>
        <end position="112"/>
    </location>
    <ligand>
        <name>(6S)-5,6,7,8-tetrahydrofolate</name>
        <dbReference type="ChEBI" id="CHEBI:57453"/>
    </ligand>
</feature>
<dbReference type="SUPFAM" id="SSF50486">
    <property type="entry name" value="FMT C-terminal domain-like"/>
    <property type="match status" value="1"/>
</dbReference>
<dbReference type="EMBL" id="JACXWA010000065">
    <property type="protein sequence ID" value="MBD3870516.1"/>
    <property type="molecule type" value="Genomic_DNA"/>
</dbReference>
<dbReference type="HAMAP" id="MF_00182">
    <property type="entry name" value="Formyl_trans"/>
    <property type="match status" value="1"/>
</dbReference>
<dbReference type="InterPro" id="IPR011034">
    <property type="entry name" value="Formyl_transferase-like_C_sf"/>
</dbReference>
<dbReference type="Gene3D" id="3.40.50.12230">
    <property type="match status" value="1"/>
</dbReference>
<dbReference type="GO" id="GO:0005829">
    <property type="term" value="C:cytosol"/>
    <property type="evidence" value="ECO:0007669"/>
    <property type="project" value="TreeGrafter"/>
</dbReference>
<dbReference type="SUPFAM" id="SSF53328">
    <property type="entry name" value="Formyltransferase"/>
    <property type="match status" value="1"/>
</dbReference>
<keyword evidence="3 5" id="KW-0808">Transferase</keyword>
<dbReference type="InterPro" id="IPR002376">
    <property type="entry name" value="Formyl_transf_N"/>
</dbReference>
<dbReference type="PANTHER" id="PTHR11138:SF5">
    <property type="entry name" value="METHIONYL-TRNA FORMYLTRANSFERASE, MITOCHONDRIAL"/>
    <property type="match status" value="1"/>
</dbReference>
<comment type="similarity">
    <text evidence="1 5">Belongs to the Fmt family.</text>
</comment>
<accession>A0A8J7C4Y5</accession>
<dbReference type="CDD" id="cd08646">
    <property type="entry name" value="FMT_core_Met-tRNA-FMT_N"/>
    <property type="match status" value="1"/>
</dbReference>
<evidence type="ECO:0000313" key="9">
    <source>
        <dbReference type="EMBL" id="MBD3870516.1"/>
    </source>
</evidence>
<feature type="domain" description="Formyl transferase C-terminal" evidence="8">
    <location>
        <begin position="205"/>
        <end position="302"/>
    </location>
</feature>
<dbReference type="InterPro" id="IPR005794">
    <property type="entry name" value="Fmt"/>
</dbReference>
<dbReference type="NCBIfam" id="TIGR00460">
    <property type="entry name" value="fmt"/>
    <property type="match status" value="1"/>
</dbReference>
<evidence type="ECO:0000256" key="2">
    <source>
        <dbReference type="ARBA" id="ARBA00012261"/>
    </source>
</evidence>
<evidence type="ECO:0000256" key="5">
    <source>
        <dbReference type="HAMAP-Rule" id="MF_00182"/>
    </source>
</evidence>
<reference evidence="9 10" key="1">
    <citation type="submission" date="2020-08" db="EMBL/GenBank/DDBJ databases">
        <title>Acidobacteriota in marine sediments use diverse sulfur dissimilation pathways.</title>
        <authorList>
            <person name="Wasmund K."/>
        </authorList>
    </citation>
    <scope>NUCLEOTIDE SEQUENCE [LARGE SCALE GENOMIC DNA]</scope>
    <source>
        <strain evidence="9">MAG AM3-A</strain>
    </source>
</reference>
<evidence type="ECO:0000256" key="3">
    <source>
        <dbReference type="ARBA" id="ARBA00022679"/>
    </source>
</evidence>
<dbReference type="Pfam" id="PF00551">
    <property type="entry name" value="Formyl_trans_N"/>
    <property type="match status" value="1"/>
</dbReference>
<dbReference type="GO" id="GO:0004479">
    <property type="term" value="F:methionyl-tRNA formyltransferase activity"/>
    <property type="evidence" value="ECO:0007669"/>
    <property type="project" value="UniProtKB-UniRule"/>
</dbReference>
<dbReference type="InterPro" id="IPR036477">
    <property type="entry name" value="Formyl_transf_N_sf"/>
</dbReference>
<evidence type="ECO:0000256" key="1">
    <source>
        <dbReference type="ARBA" id="ARBA00010699"/>
    </source>
</evidence>
<feature type="domain" description="Formyl transferase N-terminal" evidence="7">
    <location>
        <begin position="1"/>
        <end position="179"/>
    </location>
</feature>
<dbReference type="EC" id="2.1.2.9" evidence="2 5"/>